<feature type="domain" description="J" evidence="3">
    <location>
        <begin position="10"/>
        <end position="76"/>
    </location>
</feature>
<accession>A0AAV7I951</accession>
<dbReference type="PANTHER" id="PTHR44825:SF1">
    <property type="entry name" value="DNAJ HOMOLOG SUBFAMILY C MEMBER 4"/>
    <property type="match status" value="1"/>
</dbReference>
<evidence type="ECO:0000313" key="4">
    <source>
        <dbReference type="EMBL" id="KAH0548865.1"/>
    </source>
</evidence>
<dbReference type="Proteomes" id="UP000826195">
    <property type="component" value="Unassembled WGS sequence"/>
</dbReference>
<dbReference type="InterPro" id="IPR052763">
    <property type="entry name" value="DnaJ_C4"/>
</dbReference>
<dbReference type="InterPro" id="IPR036869">
    <property type="entry name" value="J_dom_sf"/>
</dbReference>
<dbReference type="Pfam" id="PF00226">
    <property type="entry name" value="DnaJ"/>
    <property type="match status" value="1"/>
</dbReference>
<keyword evidence="2" id="KW-0812">Transmembrane</keyword>
<keyword evidence="2" id="KW-0472">Membrane</keyword>
<reference evidence="4 5" key="1">
    <citation type="journal article" date="2021" name="J. Hered.">
        <title>A chromosome-level genome assembly of the parasitoid wasp, Cotesia glomerata (Hymenoptera: Braconidae).</title>
        <authorList>
            <person name="Pinto B.J."/>
            <person name="Weis J.J."/>
            <person name="Gamble T."/>
            <person name="Ode P.J."/>
            <person name="Paul R."/>
            <person name="Zaspel J.M."/>
        </authorList>
    </citation>
    <scope>NUCLEOTIDE SEQUENCE [LARGE SCALE GENOMIC DNA]</scope>
    <source>
        <strain evidence="4">CgM1</strain>
    </source>
</reference>
<feature type="compositionally biased region" description="Basic and acidic residues" evidence="1">
    <location>
        <begin position="216"/>
        <end position="227"/>
    </location>
</feature>
<dbReference type="PRINTS" id="PR00625">
    <property type="entry name" value="JDOMAIN"/>
</dbReference>
<dbReference type="InterPro" id="IPR001623">
    <property type="entry name" value="DnaJ_domain"/>
</dbReference>
<feature type="region of interest" description="Disordered" evidence="1">
    <location>
        <begin position="204"/>
        <end position="227"/>
    </location>
</feature>
<dbReference type="PROSITE" id="PS50076">
    <property type="entry name" value="DNAJ_2"/>
    <property type="match status" value="1"/>
</dbReference>
<evidence type="ECO:0000313" key="5">
    <source>
        <dbReference type="Proteomes" id="UP000826195"/>
    </source>
</evidence>
<feature type="transmembrane region" description="Helical" evidence="2">
    <location>
        <begin position="137"/>
        <end position="157"/>
    </location>
</feature>
<protein>
    <recommendedName>
        <fullName evidence="3">J domain-containing protein</fullName>
    </recommendedName>
</protein>
<dbReference type="AlphaFoldDB" id="A0AAV7I951"/>
<dbReference type="SMART" id="SM00271">
    <property type="entry name" value="DnaJ"/>
    <property type="match status" value="1"/>
</dbReference>
<keyword evidence="2" id="KW-1133">Transmembrane helix</keyword>
<dbReference type="Gene3D" id="1.10.287.110">
    <property type="entry name" value="DnaJ domain"/>
    <property type="match status" value="1"/>
</dbReference>
<dbReference type="SUPFAM" id="SSF46565">
    <property type="entry name" value="Chaperone J-domain"/>
    <property type="match status" value="1"/>
</dbReference>
<dbReference type="CDD" id="cd06257">
    <property type="entry name" value="DnaJ"/>
    <property type="match status" value="1"/>
</dbReference>
<keyword evidence="5" id="KW-1185">Reference proteome</keyword>
<sequence>MLFLNCSTATYYEILGIPKDASKKDVKEAFIKLSKKIHPDKSSETSAKSHNDFVKINEAYRVLSKDYSRQQYDLHLKYNQGQGPPNYRAYNPQGDDPYSRSNAYYRSNSFYQDAWRIRYQQQRRASPHDKNFTPSKIVIYCFLISLVGSLLQLWAAIKSPFFNRDEMNRRSERYFNEYRRVREQVVNNHTKILNDLLSNTEFDSDFDDNNNNDNNDDIKDDKDELKW</sequence>
<gene>
    <name evidence="4" type="ORF">KQX54_003499</name>
</gene>
<evidence type="ECO:0000256" key="1">
    <source>
        <dbReference type="SAM" id="MobiDB-lite"/>
    </source>
</evidence>
<evidence type="ECO:0000259" key="3">
    <source>
        <dbReference type="PROSITE" id="PS50076"/>
    </source>
</evidence>
<dbReference type="EMBL" id="JAHXZJ010001864">
    <property type="protein sequence ID" value="KAH0548865.1"/>
    <property type="molecule type" value="Genomic_DNA"/>
</dbReference>
<organism evidence="4 5">
    <name type="scientific">Cotesia glomerata</name>
    <name type="common">Lepidopteran parasitic wasp</name>
    <name type="synonym">Apanteles glomeratus</name>
    <dbReference type="NCBI Taxonomy" id="32391"/>
    <lineage>
        <taxon>Eukaryota</taxon>
        <taxon>Metazoa</taxon>
        <taxon>Ecdysozoa</taxon>
        <taxon>Arthropoda</taxon>
        <taxon>Hexapoda</taxon>
        <taxon>Insecta</taxon>
        <taxon>Pterygota</taxon>
        <taxon>Neoptera</taxon>
        <taxon>Endopterygota</taxon>
        <taxon>Hymenoptera</taxon>
        <taxon>Apocrita</taxon>
        <taxon>Ichneumonoidea</taxon>
        <taxon>Braconidae</taxon>
        <taxon>Microgastrinae</taxon>
        <taxon>Cotesia</taxon>
    </lineage>
</organism>
<evidence type="ECO:0000256" key="2">
    <source>
        <dbReference type="SAM" id="Phobius"/>
    </source>
</evidence>
<proteinExistence type="predicted"/>
<comment type="caution">
    <text evidence="4">The sequence shown here is derived from an EMBL/GenBank/DDBJ whole genome shotgun (WGS) entry which is preliminary data.</text>
</comment>
<dbReference type="PANTHER" id="PTHR44825">
    <property type="match status" value="1"/>
</dbReference>
<name>A0AAV7I951_COTGL</name>